<dbReference type="WBParaSite" id="TASK_0001015401-mRNA-1">
    <property type="protein sequence ID" value="TASK_0001015401-mRNA-1"/>
    <property type="gene ID" value="TASK_0001015401"/>
</dbReference>
<dbReference type="EMBL" id="UYRS01020657">
    <property type="protein sequence ID" value="VDK49215.1"/>
    <property type="molecule type" value="Genomic_DNA"/>
</dbReference>
<organism evidence="3">
    <name type="scientific">Taenia asiatica</name>
    <name type="common">Asian tapeworm</name>
    <dbReference type="NCBI Taxonomy" id="60517"/>
    <lineage>
        <taxon>Eukaryota</taxon>
        <taxon>Metazoa</taxon>
        <taxon>Spiralia</taxon>
        <taxon>Lophotrochozoa</taxon>
        <taxon>Platyhelminthes</taxon>
        <taxon>Cestoda</taxon>
        <taxon>Eucestoda</taxon>
        <taxon>Cyclophyllidea</taxon>
        <taxon>Taeniidae</taxon>
        <taxon>Taenia</taxon>
    </lineage>
</organism>
<evidence type="ECO:0000313" key="3">
    <source>
        <dbReference type="WBParaSite" id="TASK_0001015401-mRNA-1"/>
    </source>
</evidence>
<accession>A0A0R3WH11</accession>
<evidence type="ECO:0000313" key="2">
    <source>
        <dbReference type="Proteomes" id="UP000282613"/>
    </source>
</evidence>
<proteinExistence type="predicted"/>
<keyword evidence="2" id="KW-1185">Reference proteome</keyword>
<gene>
    <name evidence="1" type="ORF">TASK_LOCUS10155</name>
</gene>
<dbReference type="Proteomes" id="UP000282613">
    <property type="component" value="Unassembled WGS sequence"/>
</dbReference>
<reference evidence="3" key="1">
    <citation type="submission" date="2017-02" db="UniProtKB">
        <authorList>
            <consortium name="WormBaseParasite"/>
        </authorList>
    </citation>
    <scope>IDENTIFICATION</scope>
</reference>
<dbReference type="AlphaFoldDB" id="A0A0R3WH11"/>
<reference evidence="1 2" key="2">
    <citation type="submission" date="2018-11" db="EMBL/GenBank/DDBJ databases">
        <authorList>
            <consortium name="Pathogen Informatics"/>
        </authorList>
    </citation>
    <scope>NUCLEOTIDE SEQUENCE [LARGE SCALE GENOMIC DNA]</scope>
</reference>
<evidence type="ECO:0000313" key="1">
    <source>
        <dbReference type="EMBL" id="VDK49215.1"/>
    </source>
</evidence>
<name>A0A0R3WH11_TAEAS</name>
<protein>
    <submittedName>
        <fullName evidence="3">Skp1_POZ domain-containing protein</fullName>
    </submittedName>
</protein>
<sequence>MVDRMEKMDWDAILELALRGLTVKEDAHSASVIVVTPHVATTAPAESVDEDNKVAQDDDDDVDDIVAKALQYVGIKSPTSAMD</sequence>